<organism evidence="7 8">
    <name type="scientific">Bradyrhizobium barranii</name>
    <dbReference type="NCBI Taxonomy" id="2992140"/>
    <lineage>
        <taxon>Bacteria</taxon>
        <taxon>Pseudomonadati</taxon>
        <taxon>Pseudomonadota</taxon>
        <taxon>Alphaproteobacteria</taxon>
        <taxon>Hyphomicrobiales</taxon>
        <taxon>Nitrobacteraceae</taxon>
        <taxon>Bradyrhizobium</taxon>
    </lineage>
</organism>
<sequence>MPAKKHRKELTATMITRLKAPATGRLWVADSLVPGFGVRVTDKGAKTFVLRTRYPGESNASRRELGKVGTMELADARDKARDWLKLIAEGKDPARVEEENRRLQIRKGATTVNAVLDAFERDHVEGLRSGDQVKAAFTNHVRPRIGEKSIYDLKRSDITSMLNEIKAESGPVMADRVLAHVRKAFNWQMVQDDEFKSPIVRGMAKTKPKERARKHILADDEIRDVWAALEQIEQPACYPRYVKSLLLAMTRRNESARMHTDELEGDLWTIPGARYKNKLDHVIPVTSALRELIGERPAGCKGNSWYVFSTTTSGGQLDGSKAFGGFSKAKKELDRIVAKIRKAEGRAPIKQWQLHDLRRTGRSLMSRAKVDADHAERCMGHVIGGVRETYDRYEYLDEKRKAFEALASMLDMILNPPADNVVPMRTEVVG</sequence>
<reference evidence="7" key="1">
    <citation type="submission" date="2021-11" db="EMBL/GenBank/DDBJ databases">
        <title>Australian commercial rhizobial inoculants.</title>
        <authorList>
            <person name="Kohlmeier M.G."/>
            <person name="O'Hara G.W."/>
            <person name="Colombi E."/>
            <person name="Ramsay J.P."/>
            <person name="Terpolilli J."/>
        </authorList>
    </citation>
    <scope>NUCLEOTIDE SEQUENCE</scope>
    <source>
        <strain evidence="7">CC829</strain>
    </source>
</reference>
<dbReference type="Proteomes" id="UP001430990">
    <property type="component" value="Chromosome"/>
</dbReference>
<evidence type="ECO:0000256" key="1">
    <source>
        <dbReference type="ARBA" id="ARBA00008857"/>
    </source>
</evidence>
<keyword evidence="3 5" id="KW-0238">DNA-binding</keyword>
<evidence type="ECO:0000256" key="4">
    <source>
        <dbReference type="ARBA" id="ARBA00023172"/>
    </source>
</evidence>
<dbReference type="InterPro" id="IPR010998">
    <property type="entry name" value="Integrase_recombinase_N"/>
</dbReference>
<proteinExistence type="inferred from homology"/>
<dbReference type="PANTHER" id="PTHR30629:SF2">
    <property type="entry name" value="PROPHAGE INTEGRASE INTS-RELATED"/>
    <property type="match status" value="1"/>
</dbReference>
<dbReference type="PANTHER" id="PTHR30629">
    <property type="entry name" value="PROPHAGE INTEGRASE"/>
    <property type="match status" value="1"/>
</dbReference>
<dbReference type="InterPro" id="IPR038488">
    <property type="entry name" value="Integrase_DNA-bd_sf"/>
</dbReference>
<dbReference type="PROSITE" id="PS51900">
    <property type="entry name" value="CB"/>
    <property type="match status" value="1"/>
</dbReference>
<dbReference type="Gene3D" id="3.30.160.390">
    <property type="entry name" value="Integrase, DNA-binding domain"/>
    <property type="match status" value="1"/>
</dbReference>
<dbReference type="Gene3D" id="1.10.150.130">
    <property type="match status" value="1"/>
</dbReference>
<accession>A0ABY3QB39</accession>
<protein>
    <submittedName>
        <fullName evidence="7">Site-specific integrase</fullName>
    </submittedName>
</protein>
<dbReference type="InterPro" id="IPR044068">
    <property type="entry name" value="CB"/>
</dbReference>
<dbReference type="RefSeq" id="WP_231142041.1">
    <property type="nucleotide sequence ID" value="NZ_CP088100.1"/>
</dbReference>
<evidence type="ECO:0000256" key="3">
    <source>
        <dbReference type="ARBA" id="ARBA00023125"/>
    </source>
</evidence>
<feature type="domain" description="Core-binding (CB)" evidence="6">
    <location>
        <begin position="110"/>
        <end position="189"/>
    </location>
</feature>
<dbReference type="InterPro" id="IPR050808">
    <property type="entry name" value="Phage_Integrase"/>
</dbReference>
<keyword evidence="4" id="KW-0233">DNA recombination</keyword>
<dbReference type="SUPFAM" id="SSF56349">
    <property type="entry name" value="DNA breaking-rejoining enzymes"/>
    <property type="match status" value="1"/>
</dbReference>
<dbReference type="InterPro" id="IPR011010">
    <property type="entry name" value="DNA_brk_join_enz"/>
</dbReference>
<dbReference type="CDD" id="cd00801">
    <property type="entry name" value="INT_P4_C"/>
    <property type="match status" value="1"/>
</dbReference>
<dbReference type="InterPro" id="IPR002104">
    <property type="entry name" value="Integrase_catalytic"/>
</dbReference>
<dbReference type="InterPro" id="IPR025166">
    <property type="entry name" value="Integrase_DNA_bind_dom"/>
</dbReference>
<dbReference type="Pfam" id="PF13356">
    <property type="entry name" value="Arm-DNA-bind_3"/>
    <property type="match status" value="1"/>
</dbReference>
<dbReference type="Pfam" id="PF00589">
    <property type="entry name" value="Phage_integrase"/>
    <property type="match status" value="1"/>
</dbReference>
<comment type="similarity">
    <text evidence="1">Belongs to the 'phage' integrase family.</text>
</comment>
<keyword evidence="8" id="KW-1185">Reference proteome</keyword>
<evidence type="ECO:0000256" key="2">
    <source>
        <dbReference type="ARBA" id="ARBA00022908"/>
    </source>
</evidence>
<gene>
    <name evidence="7" type="ORF">BjapCC829_24370</name>
</gene>
<evidence type="ECO:0000256" key="5">
    <source>
        <dbReference type="PROSITE-ProRule" id="PRU01248"/>
    </source>
</evidence>
<dbReference type="InterPro" id="IPR013762">
    <property type="entry name" value="Integrase-like_cat_sf"/>
</dbReference>
<dbReference type="EMBL" id="CP088100">
    <property type="protein sequence ID" value="UFW83114.1"/>
    <property type="molecule type" value="Genomic_DNA"/>
</dbReference>
<dbReference type="Gene3D" id="1.10.443.10">
    <property type="entry name" value="Intergrase catalytic core"/>
    <property type="match status" value="1"/>
</dbReference>
<evidence type="ECO:0000313" key="8">
    <source>
        <dbReference type="Proteomes" id="UP001430990"/>
    </source>
</evidence>
<name>A0ABY3QB39_9BRAD</name>
<evidence type="ECO:0000259" key="6">
    <source>
        <dbReference type="PROSITE" id="PS51900"/>
    </source>
</evidence>
<evidence type="ECO:0000313" key="7">
    <source>
        <dbReference type="EMBL" id="UFW83114.1"/>
    </source>
</evidence>
<keyword evidence="2" id="KW-0229">DNA integration</keyword>